<name>B0PDJ4_9FIRM</name>
<reference evidence="1" key="2">
    <citation type="submission" date="2013-09" db="EMBL/GenBank/DDBJ databases">
        <title>Draft genome sequence of Anaerotruncus colihominis(DSM 17241).</title>
        <authorList>
            <person name="Sudarsanam P."/>
            <person name="Ley R."/>
            <person name="Guruge J."/>
            <person name="Turnbaugh P.J."/>
            <person name="Mahowald M."/>
            <person name="Liep D."/>
            <person name="Gordon J."/>
        </authorList>
    </citation>
    <scope>NUCLEOTIDE SEQUENCE</scope>
    <source>
        <strain evidence="1">DSM 17241</strain>
    </source>
</reference>
<evidence type="ECO:0000313" key="2">
    <source>
        <dbReference type="Proteomes" id="UP000003803"/>
    </source>
</evidence>
<gene>
    <name evidence="1" type="ORF">ANACOL_03148</name>
</gene>
<dbReference type="HOGENOM" id="CLU_3076127_0_0_9"/>
<organism evidence="1 2">
    <name type="scientific">Anaerotruncus colihominis DSM 17241</name>
    <dbReference type="NCBI Taxonomy" id="445972"/>
    <lineage>
        <taxon>Bacteria</taxon>
        <taxon>Bacillati</taxon>
        <taxon>Bacillota</taxon>
        <taxon>Clostridia</taxon>
        <taxon>Eubacteriales</taxon>
        <taxon>Oscillospiraceae</taxon>
        <taxon>Anaerotruncus</taxon>
    </lineage>
</organism>
<dbReference type="EMBL" id="ABGD02000024">
    <property type="protein sequence ID" value="EDS10546.1"/>
    <property type="molecule type" value="Genomic_DNA"/>
</dbReference>
<dbReference type="AlphaFoldDB" id="B0PDJ4"/>
<reference evidence="1" key="1">
    <citation type="submission" date="2007-11" db="EMBL/GenBank/DDBJ databases">
        <authorList>
            <person name="Fulton L."/>
            <person name="Clifton S."/>
            <person name="Fulton B."/>
            <person name="Xu J."/>
            <person name="Minx P."/>
            <person name="Pepin K.H."/>
            <person name="Johnson M."/>
            <person name="Thiruvilangam P."/>
            <person name="Bhonagiri V."/>
            <person name="Nash W.E."/>
            <person name="Mardis E.R."/>
            <person name="Wilson R.K."/>
        </authorList>
    </citation>
    <scope>NUCLEOTIDE SEQUENCE [LARGE SCALE GENOMIC DNA]</scope>
    <source>
        <strain evidence="1">DSM 17241</strain>
    </source>
</reference>
<comment type="caution">
    <text evidence="1">The sequence shown here is derived from an EMBL/GenBank/DDBJ whole genome shotgun (WGS) entry which is preliminary data.</text>
</comment>
<accession>B0PDJ4</accession>
<dbReference type="Proteomes" id="UP000003803">
    <property type="component" value="Unassembled WGS sequence"/>
</dbReference>
<dbReference type="eggNOG" id="ENOG50337SE">
    <property type="taxonomic scope" value="Bacteria"/>
</dbReference>
<evidence type="ECO:0000313" key="1">
    <source>
        <dbReference type="EMBL" id="EDS10546.1"/>
    </source>
</evidence>
<proteinExistence type="predicted"/>
<protein>
    <submittedName>
        <fullName evidence="1">Uncharacterized protein</fullName>
    </submittedName>
</protein>
<keyword evidence="2" id="KW-1185">Reference proteome</keyword>
<sequence>MTKKPILKMGKIFFDFNAYRIRMLCNINIPPFYIILYTKAACCQHIYMNYFG</sequence>